<dbReference type="EMBL" id="MVGT01000924">
    <property type="protein sequence ID" value="OVA15001.1"/>
    <property type="molecule type" value="Genomic_DNA"/>
</dbReference>
<protein>
    <submittedName>
        <fullName evidence="2">Uncharacterized protein</fullName>
    </submittedName>
</protein>
<dbReference type="Proteomes" id="UP000195402">
    <property type="component" value="Unassembled WGS sequence"/>
</dbReference>
<dbReference type="OrthoDB" id="1609931at2759"/>
<evidence type="ECO:0000256" key="1">
    <source>
        <dbReference type="SAM" id="MobiDB-lite"/>
    </source>
</evidence>
<dbReference type="PANTHER" id="PTHR36759:SF1">
    <property type="entry name" value="DYNEIN BETA CHAIN, CILIARY PROTEIN"/>
    <property type="match status" value="1"/>
</dbReference>
<feature type="region of interest" description="Disordered" evidence="1">
    <location>
        <begin position="1"/>
        <end position="72"/>
    </location>
</feature>
<comment type="caution">
    <text evidence="2">The sequence shown here is derived from an EMBL/GenBank/DDBJ whole genome shotgun (WGS) entry which is preliminary data.</text>
</comment>
<evidence type="ECO:0000313" key="2">
    <source>
        <dbReference type="EMBL" id="OVA15001.1"/>
    </source>
</evidence>
<organism evidence="2 3">
    <name type="scientific">Macleaya cordata</name>
    <name type="common">Five-seeded plume-poppy</name>
    <name type="synonym">Bocconia cordata</name>
    <dbReference type="NCBI Taxonomy" id="56857"/>
    <lineage>
        <taxon>Eukaryota</taxon>
        <taxon>Viridiplantae</taxon>
        <taxon>Streptophyta</taxon>
        <taxon>Embryophyta</taxon>
        <taxon>Tracheophyta</taxon>
        <taxon>Spermatophyta</taxon>
        <taxon>Magnoliopsida</taxon>
        <taxon>Ranunculales</taxon>
        <taxon>Papaveraceae</taxon>
        <taxon>Papaveroideae</taxon>
        <taxon>Macleaya</taxon>
    </lineage>
</organism>
<evidence type="ECO:0000313" key="3">
    <source>
        <dbReference type="Proteomes" id="UP000195402"/>
    </source>
</evidence>
<accession>A0A200QX44</accession>
<name>A0A200QX44_MACCD</name>
<dbReference type="OMA" id="HNGPMDV"/>
<gene>
    <name evidence="2" type="ORF">BVC80_949g6</name>
</gene>
<keyword evidence="3" id="KW-1185">Reference proteome</keyword>
<proteinExistence type="predicted"/>
<reference evidence="2 3" key="1">
    <citation type="journal article" date="2017" name="Mol. Plant">
        <title>The Genome of Medicinal Plant Macleaya cordata Provides New Insights into Benzylisoquinoline Alkaloids Metabolism.</title>
        <authorList>
            <person name="Liu X."/>
            <person name="Liu Y."/>
            <person name="Huang P."/>
            <person name="Ma Y."/>
            <person name="Qing Z."/>
            <person name="Tang Q."/>
            <person name="Cao H."/>
            <person name="Cheng P."/>
            <person name="Zheng Y."/>
            <person name="Yuan Z."/>
            <person name="Zhou Y."/>
            <person name="Liu J."/>
            <person name="Tang Z."/>
            <person name="Zhuo Y."/>
            <person name="Zhang Y."/>
            <person name="Yu L."/>
            <person name="Huang J."/>
            <person name="Yang P."/>
            <person name="Peng Q."/>
            <person name="Zhang J."/>
            <person name="Jiang W."/>
            <person name="Zhang Z."/>
            <person name="Lin K."/>
            <person name="Ro D.K."/>
            <person name="Chen X."/>
            <person name="Xiong X."/>
            <person name="Shang Y."/>
            <person name="Huang S."/>
            <person name="Zeng J."/>
        </authorList>
    </citation>
    <scope>NUCLEOTIDE SEQUENCE [LARGE SCALE GENOMIC DNA]</scope>
    <source>
        <strain evidence="3">cv. BLH2017</strain>
        <tissue evidence="2">Root</tissue>
    </source>
</reference>
<dbReference type="FunCoup" id="A0A200QX44">
    <property type="interactions" value="1219"/>
</dbReference>
<dbReference type="AlphaFoldDB" id="A0A200QX44"/>
<sequence length="198" mass="22011">MGQALRRSTGRIRSSSLEPTPSSSSSQIKSVERLPPQAVPIEQKEISRSDEVVTDDRDSEGVSGINTDNVLEDRDPGYDAMLSQMVGRIRSKPGGKLEMGEAFVVEKYNRPMPKLRNTTPESGRYEEKAVPPGTLNVTQIRHILQLHHGKAEDHDGPMDVNQIAEKFRLDAAQLHRILEFLSLPPEDSNSNSKQKGDQ</sequence>
<feature type="compositionally biased region" description="Basic and acidic residues" evidence="1">
    <location>
        <begin position="42"/>
        <end position="60"/>
    </location>
</feature>
<dbReference type="STRING" id="56857.A0A200QX44"/>
<dbReference type="InParanoid" id="A0A200QX44"/>
<feature type="compositionally biased region" description="Low complexity" evidence="1">
    <location>
        <begin position="14"/>
        <end position="29"/>
    </location>
</feature>
<dbReference type="PANTHER" id="PTHR36759">
    <property type="entry name" value="DYNEIN BETA CHAIN, CILIARY PROTEIN"/>
    <property type="match status" value="1"/>
</dbReference>